<evidence type="ECO:0000256" key="3">
    <source>
        <dbReference type="ARBA" id="ARBA00023204"/>
    </source>
</evidence>
<accession>A0A6C2YNN9</accession>
<dbReference type="GO" id="GO:0006281">
    <property type="term" value="P:DNA repair"/>
    <property type="evidence" value="ECO:0007669"/>
    <property type="project" value="UniProtKB-KW"/>
</dbReference>
<comment type="similarity">
    <text evidence="1">Belongs to the RAD52 family.</text>
</comment>
<organism evidence="5">
    <name type="scientific">Tuwongella immobilis</name>
    <dbReference type="NCBI Taxonomy" id="692036"/>
    <lineage>
        <taxon>Bacteria</taxon>
        <taxon>Pseudomonadati</taxon>
        <taxon>Planctomycetota</taxon>
        <taxon>Planctomycetia</taxon>
        <taxon>Gemmatales</taxon>
        <taxon>Gemmataceae</taxon>
        <taxon>Tuwongella</taxon>
    </lineage>
</organism>
<dbReference type="Proteomes" id="UP000464378">
    <property type="component" value="Chromosome"/>
</dbReference>
<evidence type="ECO:0000256" key="1">
    <source>
        <dbReference type="ARBA" id="ARBA00006638"/>
    </source>
</evidence>
<evidence type="ECO:0008006" key="7">
    <source>
        <dbReference type="Google" id="ProtNLM"/>
    </source>
</evidence>
<dbReference type="AlphaFoldDB" id="A0A6C2YNN9"/>
<evidence type="ECO:0000256" key="4">
    <source>
        <dbReference type="SAM" id="MobiDB-lite"/>
    </source>
</evidence>
<dbReference type="Pfam" id="PF04098">
    <property type="entry name" value="Rad52_Rad22"/>
    <property type="match status" value="1"/>
</dbReference>
<keyword evidence="2" id="KW-0227">DNA damage</keyword>
<dbReference type="InterPro" id="IPR041247">
    <property type="entry name" value="Rad52_fam"/>
</dbReference>
<dbReference type="RefSeq" id="WP_162658104.1">
    <property type="nucleotide sequence ID" value="NZ_LR593887.1"/>
</dbReference>
<dbReference type="EMBL" id="LR586016">
    <property type="protein sequence ID" value="VIP02987.1"/>
    <property type="molecule type" value="Genomic_DNA"/>
</dbReference>
<keyword evidence="3" id="KW-0234">DNA repair</keyword>
<dbReference type="EMBL" id="LR593887">
    <property type="protein sequence ID" value="VTS03049.1"/>
    <property type="molecule type" value="Genomic_DNA"/>
</dbReference>
<gene>
    <name evidence="5" type="ORF">GMBLW1_09730</name>
</gene>
<proteinExistence type="inferred from homology"/>
<dbReference type="KEGG" id="tim:GMBLW1_09730"/>
<evidence type="ECO:0000313" key="6">
    <source>
        <dbReference type="Proteomes" id="UP000464378"/>
    </source>
</evidence>
<name>A0A6C2YNN9_9BACT</name>
<protein>
    <recommendedName>
        <fullName evidence="7">Rad52/22 double-strand break repair protein</fullName>
    </recommendedName>
</protein>
<sequence length="267" mass="29428">MSEALLVCIMDALAKPFDPSEIKWKPKTIRGDKALMLPYVDARVIMDRLDEVMTIGGWRDSYKELTSEAGSVECTLSLFINGQWISKSNVGSLSEQPDDGDKLKAAYSDALKRAAVNWGIGRYLYRCAPQWVAFDPAKKVPVGHPKLVIPPRNRKALSGGAMLPDSPICQEQSERLSKVIRQLAEAVDVKPGVIWRKLLSKLNLGAEVTMSQLTVQQYQHACKIVLDELVLLETPTHVPVIAQERGDAFEPPQGNAAPFALEPPARG</sequence>
<evidence type="ECO:0000256" key="2">
    <source>
        <dbReference type="ARBA" id="ARBA00022763"/>
    </source>
</evidence>
<dbReference type="InParanoid" id="A0A6C2YNN9"/>
<evidence type="ECO:0000313" key="5">
    <source>
        <dbReference type="EMBL" id="VIP02987.1"/>
    </source>
</evidence>
<reference evidence="5" key="1">
    <citation type="submission" date="2019-04" db="EMBL/GenBank/DDBJ databases">
        <authorList>
            <consortium name="Science for Life Laboratories"/>
        </authorList>
    </citation>
    <scope>NUCLEOTIDE SEQUENCE</scope>
    <source>
        <strain evidence="5">MBLW1</strain>
    </source>
</reference>
<feature type="region of interest" description="Disordered" evidence="4">
    <location>
        <begin position="247"/>
        <end position="267"/>
    </location>
</feature>
<keyword evidence="6" id="KW-1185">Reference proteome</keyword>